<dbReference type="OrthoDB" id="9804217at2"/>
<dbReference type="PANTHER" id="PTHR22854:SF2">
    <property type="entry name" value="INDOLE-3-GLYCEROL-PHOSPHATE SYNTHASE"/>
    <property type="match status" value="1"/>
</dbReference>
<comment type="pathway">
    <text evidence="2">Amino-acid biosynthesis; L-tryptophan biosynthesis; L-tryptophan from chorismate: step 4/5.</text>
</comment>
<dbReference type="InterPro" id="IPR013785">
    <property type="entry name" value="Aldolase_TIM"/>
</dbReference>
<feature type="domain" description="Indole-3-glycerol phosphate synthase" evidence="10">
    <location>
        <begin position="4"/>
        <end position="245"/>
    </location>
</feature>
<name>A0A1S1V9B5_9FIRM</name>
<dbReference type="FunFam" id="3.20.20.70:FF:000024">
    <property type="entry name" value="Indole-3-glycerol phosphate synthase"/>
    <property type="match status" value="1"/>
</dbReference>
<keyword evidence="7" id="KW-0822">Tryptophan biosynthesis</keyword>
<dbReference type="Gene3D" id="3.20.20.70">
    <property type="entry name" value="Aldolase class I"/>
    <property type="match status" value="1"/>
</dbReference>
<dbReference type="Proteomes" id="UP000180254">
    <property type="component" value="Unassembled WGS sequence"/>
</dbReference>
<evidence type="ECO:0000313" key="12">
    <source>
        <dbReference type="Proteomes" id="UP000180254"/>
    </source>
</evidence>
<protein>
    <recommendedName>
        <fullName evidence="4">indole-3-glycerol-phosphate synthase</fullName>
        <ecNumber evidence="4">4.1.1.48</ecNumber>
    </recommendedName>
</protein>
<dbReference type="InterPro" id="IPR045186">
    <property type="entry name" value="Indole-3-glycerol_P_synth"/>
</dbReference>
<evidence type="ECO:0000256" key="8">
    <source>
        <dbReference type="ARBA" id="ARBA00023141"/>
    </source>
</evidence>
<comment type="catalytic activity">
    <reaction evidence="1">
        <text>1-(2-carboxyphenylamino)-1-deoxy-D-ribulose 5-phosphate + H(+) = (1S,2R)-1-C-(indol-3-yl)glycerol 3-phosphate + CO2 + H2O</text>
        <dbReference type="Rhea" id="RHEA:23476"/>
        <dbReference type="ChEBI" id="CHEBI:15377"/>
        <dbReference type="ChEBI" id="CHEBI:15378"/>
        <dbReference type="ChEBI" id="CHEBI:16526"/>
        <dbReference type="ChEBI" id="CHEBI:58613"/>
        <dbReference type="ChEBI" id="CHEBI:58866"/>
        <dbReference type="EC" id="4.1.1.48"/>
    </reaction>
</comment>
<dbReference type="PANTHER" id="PTHR22854">
    <property type="entry name" value="TRYPTOPHAN BIOSYNTHESIS PROTEIN"/>
    <property type="match status" value="1"/>
</dbReference>
<evidence type="ECO:0000256" key="2">
    <source>
        <dbReference type="ARBA" id="ARBA00004696"/>
    </source>
</evidence>
<keyword evidence="8" id="KW-0057">Aromatic amino acid biosynthesis</keyword>
<comment type="caution">
    <text evidence="11">The sequence shown here is derived from an EMBL/GenBank/DDBJ whole genome shotgun (WGS) entry which is preliminary data.</text>
</comment>
<dbReference type="InterPro" id="IPR001468">
    <property type="entry name" value="Indole-3-GlycerolPSynthase_CS"/>
</dbReference>
<reference evidence="11 12" key="1">
    <citation type="submission" date="2016-09" db="EMBL/GenBank/DDBJ databases">
        <title>Genome sequence of Eubacterium angustum.</title>
        <authorList>
            <person name="Poehlein A."/>
            <person name="Daniel R."/>
        </authorList>
    </citation>
    <scope>NUCLEOTIDE SEQUENCE [LARGE SCALE GENOMIC DNA]</scope>
    <source>
        <strain evidence="11 12">DSM 1989</strain>
    </source>
</reference>
<evidence type="ECO:0000256" key="7">
    <source>
        <dbReference type="ARBA" id="ARBA00022822"/>
    </source>
</evidence>
<dbReference type="GO" id="GO:0000162">
    <property type="term" value="P:L-tryptophan biosynthetic process"/>
    <property type="evidence" value="ECO:0007669"/>
    <property type="project" value="UniProtKB-UniPathway"/>
</dbReference>
<dbReference type="STRING" id="39480.EUAN_00750"/>
<dbReference type="PROSITE" id="PS00614">
    <property type="entry name" value="IGPS"/>
    <property type="match status" value="1"/>
</dbReference>
<evidence type="ECO:0000259" key="10">
    <source>
        <dbReference type="Pfam" id="PF00218"/>
    </source>
</evidence>
<dbReference type="NCBIfam" id="NF001377">
    <property type="entry name" value="PRK00278.2-4"/>
    <property type="match status" value="1"/>
</dbReference>
<sequence>MNILDKIVEKKIEQIAEEKRQVSIEEMIKRAEGKIIRDFTSAIRDAEGLAIISEIKKASPSQGIIKEDFDPVATAKIYEEQGFDAFSVLTEKHFFLGDDSYIEMVKAVSSKPILRKDFIVDEYQIYQTKAIGGDAILLIASVLKEKLPEYYRKSVELGLHPLVEIHSEKEVAYIEKADPMIIGINNRDLETFTTDVRHTEKILKYLPKDRLVISESGIKGAEDLKYLKSLGVSGALIGESLMRNLKDIKKVF</sequence>
<evidence type="ECO:0000256" key="4">
    <source>
        <dbReference type="ARBA" id="ARBA00012362"/>
    </source>
</evidence>
<dbReference type="GO" id="GO:0004640">
    <property type="term" value="F:phosphoribosylanthranilate isomerase activity"/>
    <property type="evidence" value="ECO:0007669"/>
    <property type="project" value="TreeGrafter"/>
</dbReference>
<evidence type="ECO:0000256" key="6">
    <source>
        <dbReference type="ARBA" id="ARBA00022793"/>
    </source>
</evidence>
<dbReference type="InterPro" id="IPR013798">
    <property type="entry name" value="Indole-3-glycerol_P_synth_dom"/>
</dbReference>
<evidence type="ECO:0000313" key="11">
    <source>
        <dbReference type="EMBL" id="OHW63211.1"/>
    </source>
</evidence>
<evidence type="ECO:0000256" key="9">
    <source>
        <dbReference type="ARBA" id="ARBA00023239"/>
    </source>
</evidence>
<keyword evidence="12" id="KW-1185">Reference proteome</keyword>
<comment type="similarity">
    <text evidence="3">Belongs to the TrpC family.</text>
</comment>
<dbReference type="EC" id="4.1.1.48" evidence="4"/>
<evidence type="ECO:0000256" key="5">
    <source>
        <dbReference type="ARBA" id="ARBA00022605"/>
    </source>
</evidence>
<dbReference type="CDD" id="cd00331">
    <property type="entry name" value="IGPS"/>
    <property type="match status" value="1"/>
</dbReference>
<keyword evidence="6" id="KW-0210">Decarboxylase</keyword>
<keyword evidence="5" id="KW-0028">Amino-acid biosynthesis</keyword>
<dbReference type="UniPathway" id="UPA00035">
    <property type="reaction ID" value="UER00043"/>
</dbReference>
<keyword evidence="9 11" id="KW-0456">Lyase</keyword>
<dbReference type="Pfam" id="PF00218">
    <property type="entry name" value="IGPS"/>
    <property type="match status" value="1"/>
</dbReference>
<dbReference type="InterPro" id="IPR011060">
    <property type="entry name" value="RibuloseP-bd_barrel"/>
</dbReference>
<dbReference type="RefSeq" id="WP_071060542.1">
    <property type="nucleotide sequence ID" value="NZ_MKIE01000001.1"/>
</dbReference>
<organism evidence="11 12">
    <name type="scientific">Andreesenia angusta</name>
    <dbReference type="NCBI Taxonomy" id="39480"/>
    <lineage>
        <taxon>Bacteria</taxon>
        <taxon>Bacillati</taxon>
        <taxon>Bacillota</taxon>
        <taxon>Tissierellia</taxon>
        <taxon>Tissierellales</taxon>
        <taxon>Gottschalkiaceae</taxon>
        <taxon>Andreesenia</taxon>
    </lineage>
</organism>
<evidence type="ECO:0000256" key="1">
    <source>
        <dbReference type="ARBA" id="ARBA00001633"/>
    </source>
</evidence>
<dbReference type="AlphaFoldDB" id="A0A1S1V9B5"/>
<dbReference type="SUPFAM" id="SSF51366">
    <property type="entry name" value="Ribulose-phoshate binding barrel"/>
    <property type="match status" value="1"/>
</dbReference>
<accession>A0A1S1V9B5</accession>
<evidence type="ECO:0000256" key="3">
    <source>
        <dbReference type="ARBA" id="ARBA00008737"/>
    </source>
</evidence>
<gene>
    <name evidence="11" type="primary">trpC</name>
    <name evidence="11" type="ORF">EUAN_00750</name>
</gene>
<proteinExistence type="inferred from homology"/>
<dbReference type="EMBL" id="MKIE01000001">
    <property type="protein sequence ID" value="OHW63211.1"/>
    <property type="molecule type" value="Genomic_DNA"/>
</dbReference>
<dbReference type="GO" id="GO:0004425">
    <property type="term" value="F:indole-3-glycerol-phosphate synthase activity"/>
    <property type="evidence" value="ECO:0007669"/>
    <property type="project" value="UniProtKB-EC"/>
</dbReference>